<dbReference type="AlphaFoldDB" id="A0A5J5VE57"/>
<proteinExistence type="predicted"/>
<organism evidence="1 2">
    <name type="scientific">Gossypium barbadense</name>
    <name type="common">Sea Island cotton</name>
    <name type="synonym">Hibiscus barbadensis</name>
    <dbReference type="NCBI Taxonomy" id="3634"/>
    <lineage>
        <taxon>Eukaryota</taxon>
        <taxon>Viridiplantae</taxon>
        <taxon>Streptophyta</taxon>
        <taxon>Embryophyta</taxon>
        <taxon>Tracheophyta</taxon>
        <taxon>Spermatophyta</taxon>
        <taxon>Magnoliopsida</taxon>
        <taxon>eudicotyledons</taxon>
        <taxon>Gunneridae</taxon>
        <taxon>Pentapetalae</taxon>
        <taxon>rosids</taxon>
        <taxon>malvids</taxon>
        <taxon>Malvales</taxon>
        <taxon>Malvaceae</taxon>
        <taxon>Malvoideae</taxon>
        <taxon>Gossypium</taxon>
    </lineage>
</organism>
<dbReference type="Proteomes" id="UP000327439">
    <property type="component" value="Chromosome A06"/>
</dbReference>
<name>A0A5J5VE57_GOSBA</name>
<evidence type="ECO:0000313" key="2">
    <source>
        <dbReference type="Proteomes" id="UP000327439"/>
    </source>
</evidence>
<gene>
    <name evidence="1" type="ORF">ES319_A06G133300v1</name>
</gene>
<reference evidence="2" key="1">
    <citation type="journal article" date="2020" name="Nat. Genet.">
        <title>Genomic diversifications of five Gossypium allopolyploid species and their impact on cotton improvement.</title>
        <authorList>
            <person name="Chen Z.J."/>
            <person name="Sreedasyam A."/>
            <person name="Ando A."/>
            <person name="Song Q."/>
            <person name="De Santiago L.M."/>
            <person name="Hulse-Kemp A.M."/>
            <person name="Ding M."/>
            <person name="Ye W."/>
            <person name="Kirkbride R.C."/>
            <person name="Jenkins J."/>
            <person name="Plott C."/>
            <person name="Lovell J."/>
            <person name="Lin Y.M."/>
            <person name="Vaughn R."/>
            <person name="Liu B."/>
            <person name="Simpson S."/>
            <person name="Scheffler B.E."/>
            <person name="Wen L."/>
            <person name="Saski C.A."/>
            <person name="Grover C.E."/>
            <person name="Hu G."/>
            <person name="Conover J.L."/>
            <person name="Carlson J.W."/>
            <person name="Shu S."/>
            <person name="Boston L.B."/>
            <person name="Williams M."/>
            <person name="Peterson D.G."/>
            <person name="McGee K."/>
            <person name="Jones D.C."/>
            <person name="Wendel J.F."/>
            <person name="Stelly D.M."/>
            <person name="Grimwood J."/>
            <person name="Schmutz J."/>
        </authorList>
    </citation>
    <scope>NUCLEOTIDE SEQUENCE [LARGE SCALE GENOMIC DNA]</scope>
    <source>
        <strain evidence="2">cv. 3-79</strain>
    </source>
</reference>
<evidence type="ECO:0000313" key="1">
    <source>
        <dbReference type="EMBL" id="KAB2078030.1"/>
    </source>
</evidence>
<sequence length="83" mass="9852">MVINAKLIFAQVKGIIRVALKKRQEKNYHFLDGNIPNMLKELLKAKLVRLLELKRPEEANRVDYPNYCKYHWLISHPSRSVFC</sequence>
<protein>
    <submittedName>
        <fullName evidence="1">Uncharacterized protein</fullName>
    </submittedName>
</protein>
<dbReference type="OrthoDB" id="1741488at2759"/>
<accession>A0A5J5VE57</accession>
<keyword evidence="2" id="KW-1185">Reference proteome</keyword>
<dbReference type="EMBL" id="CM018207">
    <property type="protein sequence ID" value="KAB2078030.1"/>
    <property type="molecule type" value="Genomic_DNA"/>
</dbReference>